<evidence type="ECO:0000313" key="2">
    <source>
        <dbReference type="EMBL" id="CDZ93718.1"/>
    </source>
</evidence>
<accession>A0A078LMD1</accession>
<feature type="chain" id="PRO_5001741359" evidence="1">
    <location>
        <begin position="17"/>
        <end position="222"/>
    </location>
</feature>
<proteinExistence type="predicted"/>
<sequence length="222" mass="24269">MTCHRILLFALLPLFAGCQMLGGSERATTQPTERLQGVISQSQGQLLLRTCQGQRQLELIDTAATGLPDDAQALFSDGAQNLFADVRGELISRPDGSGQLKLTRVYRLQNEGHGCSADNFQQLMLRASGNEPFWSLRITRQGMLLERPEHPPLALPYLEEQLPGGQTSFSSEADDQRLNLWVAPQRCVDSASGAVSHLSAELRLNDGQTLLGCAYYGGARND</sequence>
<gene>
    <name evidence="2" type="ORF">BN1079_01016</name>
</gene>
<dbReference type="AlphaFoldDB" id="A0A078LMD1"/>
<evidence type="ECO:0000313" key="3">
    <source>
        <dbReference type="Proteomes" id="UP000053902"/>
    </source>
</evidence>
<dbReference type="STRING" id="1499686.BN1079_01016"/>
<keyword evidence="2" id="KW-0449">Lipoprotein</keyword>
<feature type="signal peptide" evidence="1">
    <location>
        <begin position="1"/>
        <end position="16"/>
    </location>
</feature>
<keyword evidence="3" id="KW-1185">Reference proteome</keyword>
<dbReference type="Proteomes" id="UP000053902">
    <property type="component" value="Unassembled WGS sequence"/>
</dbReference>
<dbReference type="PROSITE" id="PS51257">
    <property type="entry name" value="PROKAR_LIPOPROTEIN"/>
    <property type="match status" value="1"/>
</dbReference>
<dbReference type="HOGENOM" id="CLU_1239282_0_0_6"/>
<dbReference type="OrthoDB" id="8776561at2"/>
<organism evidence="2 3">
    <name type="scientific">Pseudomonas saudiphocaensis</name>
    <dbReference type="NCBI Taxonomy" id="1499686"/>
    <lineage>
        <taxon>Bacteria</taxon>
        <taxon>Pseudomonadati</taxon>
        <taxon>Pseudomonadota</taxon>
        <taxon>Gammaproteobacteria</taxon>
        <taxon>Pseudomonadales</taxon>
        <taxon>Pseudomonadaceae</taxon>
        <taxon>Pseudomonas</taxon>
    </lineage>
</organism>
<name>A0A078LMD1_9PSED</name>
<evidence type="ECO:0000256" key="1">
    <source>
        <dbReference type="SAM" id="SignalP"/>
    </source>
</evidence>
<dbReference type="EMBL" id="CCSF01000001">
    <property type="protein sequence ID" value="CDZ93718.1"/>
    <property type="molecule type" value="Genomic_DNA"/>
</dbReference>
<keyword evidence="1" id="KW-0732">Signal</keyword>
<reference evidence="2 3" key="1">
    <citation type="submission" date="2014-07" db="EMBL/GenBank/DDBJ databases">
        <authorList>
            <person name="Urmite Genomes Urmite Genomes"/>
        </authorList>
    </citation>
    <scope>NUCLEOTIDE SEQUENCE [LARGE SCALE GENOMIC DNA]</scope>
    <source>
        <strain evidence="2 3">20_BN</strain>
    </source>
</reference>
<dbReference type="RefSeq" id="WP_037022774.1">
    <property type="nucleotide sequence ID" value="NZ_CCSF01000001.1"/>
</dbReference>
<protein>
    <submittedName>
        <fullName evidence="2">Putative lipoprotein</fullName>
    </submittedName>
</protein>
<dbReference type="eggNOG" id="COG3650">
    <property type="taxonomic scope" value="Bacteria"/>
</dbReference>